<gene>
    <name evidence="3" type="ORF">MHI_LOCUS203177</name>
</gene>
<feature type="coiled-coil region" evidence="1">
    <location>
        <begin position="311"/>
        <end position="373"/>
    </location>
</feature>
<reference evidence="3" key="1">
    <citation type="submission" date="2020-07" db="EMBL/GenBank/DDBJ databases">
        <authorList>
            <person name="Nazaruddin N."/>
        </authorList>
    </citation>
    <scope>NUCLEOTIDE SEQUENCE</scope>
</reference>
<feature type="coiled-coil region" evidence="1">
    <location>
        <begin position="238"/>
        <end position="279"/>
    </location>
</feature>
<evidence type="ECO:0000256" key="2">
    <source>
        <dbReference type="SAM" id="MobiDB-lite"/>
    </source>
</evidence>
<protein>
    <submittedName>
        <fullName evidence="3">Uncharacterized protein</fullName>
    </submittedName>
</protein>
<evidence type="ECO:0000313" key="4">
    <source>
        <dbReference type="Proteomes" id="UP000752696"/>
    </source>
</evidence>
<evidence type="ECO:0000256" key="1">
    <source>
        <dbReference type="SAM" id="Coils"/>
    </source>
</evidence>
<comment type="caution">
    <text evidence="3">The sequence shown here is derived from an EMBL/GenBank/DDBJ whole genome shotgun (WGS) entry which is preliminary data.</text>
</comment>
<keyword evidence="1" id="KW-0175">Coiled coil</keyword>
<dbReference type="EMBL" id="CAJDYZ010004010">
    <property type="protein sequence ID" value="CAD1470828.1"/>
    <property type="molecule type" value="Genomic_DNA"/>
</dbReference>
<feature type="compositionally biased region" description="Basic and acidic residues" evidence="2">
    <location>
        <begin position="81"/>
        <end position="93"/>
    </location>
</feature>
<sequence length="424" mass="48392">CNTSIKNHTSIIKTKAFPLFTIKFVSNSSAAEELEKISRARHCGECNYVNEFSYEKKFLDYIKMSGNESFESATEPNSKITEPDERNNIKDTPETEVESPITLTESKNELQELEDIECKVSLCTDDEVAEVPTKETDVAIIENARIICETVNESIEKKIENSTTKQNELPPNIPEIQQEASIGAGDTCYVIRQDGNIDAQKPEEQVATTGIIDQIKLESNKPVIENDKNVTEKNELMISKLKEEVQKTINERDSYHKKLESVEKKLAELQATYDALLKGEGNEVMLRRMVDQLKGKLIQTSLQLEDRIRTVSNQEKQISALNSQVASLKEVESLTRSLLQIRNMEVKHLQAEVDDMEVRISEERERYNTMINKMDAAVKLNADLKKEYETQLCLFRDLREKYEEKVSLLSEEKRALEANTPSSK</sequence>
<feature type="region of interest" description="Disordered" evidence="2">
    <location>
        <begin position="69"/>
        <end position="100"/>
    </location>
</feature>
<dbReference type="OrthoDB" id="6620016at2759"/>
<proteinExistence type="predicted"/>
<feature type="compositionally biased region" description="Polar residues" evidence="2">
    <location>
        <begin position="69"/>
        <end position="80"/>
    </location>
</feature>
<name>A0A6V7GY37_9HYME</name>
<organism evidence="3 4">
    <name type="scientific">Heterotrigona itama</name>
    <dbReference type="NCBI Taxonomy" id="395501"/>
    <lineage>
        <taxon>Eukaryota</taxon>
        <taxon>Metazoa</taxon>
        <taxon>Ecdysozoa</taxon>
        <taxon>Arthropoda</taxon>
        <taxon>Hexapoda</taxon>
        <taxon>Insecta</taxon>
        <taxon>Pterygota</taxon>
        <taxon>Neoptera</taxon>
        <taxon>Endopterygota</taxon>
        <taxon>Hymenoptera</taxon>
        <taxon>Apocrita</taxon>
        <taxon>Aculeata</taxon>
        <taxon>Apoidea</taxon>
        <taxon>Anthophila</taxon>
        <taxon>Apidae</taxon>
        <taxon>Heterotrigona</taxon>
    </lineage>
</organism>
<dbReference type="Proteomes" id="UP000752696">
    <property type="component" value="Unassembled WGS sequence"/>
</dbReference>
<accession>A0A6V7GY37</accession>
<evidence type="ECO:0000313" key="3">
    <source>
        <dbReference type="EMBL" id="CAD1470828.1"/>
    </source>
</evidence>
<feature type="non-terminal residue" evidence="3">
    <location>
        <position position="1"/>
    </location>
</feature>
<dbReference type="AlphaFoldDB" id="A0A6V7GY37"/>
<keyword evidence="4" id="KW-1185">Reference proteome</keyword>